<feature type="repeat" description="WD" evidence="11">
    <location>
        <begin position="84"/>
        <end position="112"/>
    </location>
</feature>
<keyword evidence="13" id="KW-1185">Reference proteome</keyword>
<evidence type="ECO:0000256" key="8">
    <source>
        <dbReference type="ARBA" id="ARBA00023140"/>
    </source>
</evidence>
<dbReference type="GO" id="GO:0005053">
    <property type="term" value="F:peroxisome matrix targeting signal-2 binding"/>
    <property type="evidence" value="ECO:0007669"/>
    <property type="project" value="InterPro"/>
</dbReference>
<evidence type="ECO:0000256" key="4">
    <source>
        <dbReference type="ARBA" id="ARBA00022490"/>
    </source>
</evidence>
<proteinExistence type="inferred from homology"/>
<keyword evidence="3" id="KW-0813">Transport</keyword>
<sequence length="401" mass="42541">MALPPGGAGRGPPAGPFTRLPTPGLAGYNVAWSPFYPDKLAVAGAANYGLVGNGKLNVIGLVQQGAAGPPGMRIERGFDTQDGLYDLAWSEAHENQVATASGDGSIKLWDISLAEPHPIRHWHEHAREVFSLDWNNVRKDVFASSSWDASVRVMEMEEEMEGETEGEAEGGGEEENIRHQWHPERPSCMTAITSHTACVYGCAWSPHSADLLATACGDGHLRLFDLRSSTMTSATPGVGASQAPVATVPVGGEVLSLDWNKYRPMTLATGSTDRAVKVWDLRALVAASASSPGQPAAGGAMGPANTAIMMGHEYAVRKVAWSPHRPNVLASASYDMSARVWDVDAGEKMAAGPLVGAGPRSLTAVHDAHTEFVVGLAWSLFQEGLVATCAWDCEAHLWAAR</sequence>
<evidence type="ECO:0000256" key="5">
    <source>
        <dbReference type="ARBA" id="ARBA00022574"/>
    </source>
</evidence>
<dbReference type="PANTHER" id="PTHR46027">
    <property type="entry name" value="PEROXISOMAL TARGETING SIGNAL 2 RECEPTOR"/>
    <property type="match status" value="1"/>
</dbReference>
<dbReference type="PANTHER" id="PTHR46027:SF1">
    <property type="entry name" value="PEROXISOMAL TARGETING SIGNAL 2 RECEPTOR"/>
    <property type="match status" value="1"/>
</dbReference>
<dbReference type="STRING" id="215250.A0A316YY66"/>
<evidence type="ECO:0000256" key="1">
    <source>
        <dbReference type="ARBA" id="ARBA00004253"/>
    </source>
</evidence>
<dbReference type="PROSITE" id="PS50294">
    <property type="entry name" value="WD_REPEATS_REGION"/>
    <property type="match status" value="1"/>
</dbReference>
<evidence type="ECO:0000256" key="9">
    <source>
        <dbReference type="ARBA" id="ARBA00024017"/>
    </source>
</evidence>
<keyword evidence="4" id="KW-0963">Cytoplasm</keyword>
<evidence type="ECO:0000256" key="3">
    <source>
        <dbReference type="ARBA" id="ARBA00022448"/>
    </source>
</evidence>
<name>A0A316YY66_9BASI</name>
<evidence type="ECO:0000256" key="10">
    <source>
        <dbReference type="ARBA" id="ARBA00032565"/>
    </source>
</evidence>
<dbReference type="GO" id="GO:0016558">
    <property type="term" value="P:protein import into peroxisome matrix"/>
    <property type="evidence" value="ECO:0007669"/>
    <property type="project" value="InterPro"/>
</dbReference>
<gene>
    <name evidence="12" type="ORF">FA10DRAFT_277360</name>
</gene>
<dbReference type="FunCoup" id="A0A316YY66">
    <property type="interactions" value="53"/>
</dbReference>
<dbReference type="SMART" id="SM00320">
    <property type="entry name" value="WD40"/>
    <property type="match status" value="6"/>
</dbReference>
<dbReference type="InterPro" id="IPR044536">
    <property type="entry name" value="PEX7"/>
</dbReference>
<dbReference type="InterPro" id="IPR020472">
    <property type="entry name" value="WD40_PAC1"/>
</dbReference>
<dbReference type="OrthoDB" id="273771at2759"/>
<dbReference type="SUPFAM" id="SSF50978">
    <property type="entry name" value="WD40 repeat-like"/>
    <property type="match status" value="1"/>
</dbReference>
<protein>
    <recommendedName>
        <fullName evidence="10">Peroxin-7</fullName>
    </recommendedName>
</protein>
<evidence type="ECO:0000256" key="11">
    <source>
        <dbReference type="PROSITE-ProRule" id="PRU00221"/>
    </source>
</evidence>
<dbReference type="InterPro" id="IPR019775">
    <property type="entry name" value="WD40_repeat_CS"/>
</dbReference>
<reference evidence="12 13" key="1">
    <citation type="journal article" date="2018" name="Mol. Biol. Evol.">
        <title>Broad Genomic Sampling Reveals a Smut Pathogenic Ancestry of the Fungal Clade Ustilaginomycotina.</title>
        <authorList>
            <person name="Kijpornyongpan T."/>
            <person name="Mondo S.J."/>
            <person name="Barry K."/>
            <person name="Sandor L."/>
            <person name="Lee J."/>
            <person name="Lipzen A."/>
            <person name="Pangilinan J."/>
            <person name="LaButti K."/>
            <person name="Hainaut M."/>
            <person name="Henrissat B."/>
            <person name="Grigoriev I.V."/>
            <person name="Spatafora J.W."/>
            <person name="Aime M.C."/>
        </authorList>
    </citation>
    <scope>NUCLEOTIDE SEQUENCE [LARGE SCALE GENOMIC DNA]</scope>
    <source>
        <strain evidence="12 13">MCA 4198</strain>
    </source>
</reference>
<dbReference type="EMBL" id="KZ819634">
    <property type="protein sequence ID" value="PWN93578.1"/>
    <property type="molecule type" value="Genomic_DNA"/>
</dbReference>
<keyword evidence="6" id="KW-0677">Repeat</keyword>
<dbReference type="PROSITE" id="PS00678">
    <property type="entry name" value="WD_REPEATS_1"/>
    <property type="match status" value="3"/>
</dbReference>
<keyword evidence="5 11" id="KW-0853">WD repeat</keyword>
<dbReference type="InterPro" id="IPR015943">
    <property type="entry name" value="WD40/YVTN_repeat-like_dom_sf"/>
</dbReference>
<keyword evidence="7" id="KW-0653">Protein transport</keyword>
<evidence type="ECO:0000313" key="13">
    <source>
        <dbReference type="Proteomes" id="UP000245768"/>
    </source>
</evidence>
<dbReference type="GO" id="GO:0005782">
    <property type="term" value="C:peroxisomal matrix"/>
    <property type="evidence" value="ECO:0007669"/>
    <property type="project" value="UniProtKB-SubCell"/>
</dbReference>
<dbReference type="Proteomes" id="UP000245768">
    <property type="component" value="Unassembled WGS sequence"/>
</dbReference>
<dbReference type="RefSeq" id="XP_025380776.1">
    <property type="nucleotide sequence ID" value="XM_025523375.1"/>
</dbReference>
<organism evidence="12 13">
    <name type="scientific">Acaromyces ingoldii</name>
    <dbReference type="NCBI Taxonomy" id="215250"/>
    <lineage>
        <taxon>Eukaryota</taxon>
        <taxon>Fungi</taxon>
        <taxon>Dikarya</taxon>
        <taxon>Basidiomycota</taxon>
        <taxon>Ustilaginomycotina</taxon>
        <taxon>Exobasidiomycetes</taxon>
        <taxon>Exobasidiales</taxon>
        <taxon>Cryptobasidiaceae</taxon>
        <taxon>Acaromyces</taxon>
    </lineage>
</organism>
<accession>A0A316YY66</accession>
<evidence type="ECO:0000256" key="2">
    <source>
        <dbReference type="ARBA" id="ARBA00004514"/>
    </source>
</evidence>
<dbReference type="InParanoid" id="A0A316YY66"/>
<evidence type="ECO:0000256" key="7">
    <source>
        <dbReference type="ARBA" id="ARBA00022927"/>
    </source>
</evidence>
<comment type="subcellular location">
    <subcellularLocation>
        <location evidence="2">Cytoplasm</location>
        <location evidence="2">Cytosol</location>
    </subcellularLocation>
    <subcellularLocation>
        <location evidence="1">Peroxisome matrix</location>
    </subcellularLocation>
</comment>
<keyword evidence="8" id="KW-0576">Peroxisome</keyword>
<dbReference type="PRINTS" id="PR00320">
    <property type="entry name" value="GPROTEINBRPT"/>
</dbReference>
<feature type="repeat" description="WD" evidence="11">
    <location>
        <begin position="192"/>
        <end position="234"/>
    </location>
</feature>
<dbReference type="Pfam" id="PF00400">
    <property type="entry name" value="WD40"/>
    <property type="match status" value="5"/>
</dbReference>
<feature type="repeat" description="WD" evidence="11">
    <location>
        <begin position="267"/>
        <end position="282"/>
    </location>
</feature>
<feature type="repeat" description="WD" evidence="11">
    <location>
        <begin position="309"/>
        <end position="351"/>
    </location>
</feature>
<comment type="similarity">
    <text evidence="9">Belongs to the WD repeat peroxin-7 family.</text>
</comment>
<dbReference type="PROSITE" id="PS50082">
    <property type="entry name" value="WD_REPEATS_2"/>
    <property type="match status" value="4"/>
</dbReference>
<dbReference type="AlphaFoldDB" id="A0A316YY66"/>
<dbReference type="GeneID" id="37045291"/>
<dbReference type="InterPro" id="IPR001680">
    <property type="entry name" value="WD40_rpt"/>
</dbReference>
<evidence type="ECO:0000313" key="12">
    <source>
        <dbReference type="EMBL" id="PWN93578.1"/>
    </source>
</evidence>
<dbReference type="GO" id="GO:0005829">
    <property type="term" value="C:cytosol"/>
    <property type="evidence" value="ECO:0007669"/>
    <property type="project" value="UniProtKB-SubCell"/>
</dbReference>
<evidence type="ECO:0000256" key="6">
    <source>
        <dbReference type="ARBA" id="ARBA00022737"/>
    </source>
</evidence>
<dbReference type="Gene3D" id="2.130.10.10">
    <property type="entry name" value="YVTN repeat-like/Quinoprotein amine dehydrogenase"/>
    <property type="match status" value="1"/>
</dbReference>
<dbReference type="InterPro" id="IPR036322">
    <property type="entry name" value="WD40_repeat_dom_sf"/>
</dbReference>